<protein>
    <submittedName>
        <fullName evidence="3">DNA processing protein</fullName>
    </submittedName>
</protein>
<comment type="caution">
    <text evidence="3">The sequence shown here is derived from an EMBL/GenBank/DDBJ whole genome shotgun (WGS) entry which is preliminary data.</text>
</comment>
<dbReference type="AlphaFoldDB" id="A0A7W7EY06"/>
<dbReference type="InterPro" id="IPR003488">
    <property type="entry name" value="DprA"/>
</dbReference>
<dbReference type="Gene3D" id="3.40.50.450">
    <property type="match status" value="1"/>
</dbReference>
<dbReference type="Pfam" id="PF02481">
    <property type="entry name" value="DNA_processg_A"/>
    <property type="match status" value="1"/>
</dbReference>
<comment type="similarity">
    <text evidence="1">Belongs to the DprA/Smf family.</text>
</comment>
<evidence type="ECO:0000313" key="4">
    <source>
        <dbReference type="Proteomes" id="UP000538566"/>
    </source>
</evidence>
<proteinExistence type="inferred from homology"/>
<keyword evidence="4" id="KW-1185">Reference proteome</keyword>
<dbReference type="RefSeq" id="WP_220094576.1">
    <property type="nucleotide sequence ID" value="NZ_JACHOA010000016.1"/>
</dbReference>
<dbReference type="GO" id="GO:0009294">
    <property type="term" value="P:DNA-mediated transformation"/>
    <property type="evidence" value="ECO:0007669"/>
    <property type="project" value="InterPro"/>
</dbReference>
<reference evidence="3 4" key="1">
    <citation type="submission" date="2020-08" db="EMBL/GenBank/DDBJ databases">
        <title>Genomic Encyclopedia of Type Strains, Phase IV (KMG-IV): sequencing the most valuable type-strain genomes for metagenomic binning, comparative biology and taxonomic classification.</title>
        <authorList>
            <person name="Goeker M."/>
        </authorList>
    </citation>
    <scope>NUCLEOTIDE SEQUENCE [LARGE SCALE GENOMIC DNA]</scope>
    <source>
        <strain evidence="3 4">DSM 17507</strain>
    </source>
</reference>
<dbReference type="PANTHER" id="PTHR43022:SF1">
    <property type="entry name" value="PROTEIN SMF"/>
    <property type="match status" value="1"/>
</dbReference>
<dbReference type="InterPro" id="IPR057666">
    <property type="entry name" value="DrpA_SLOG"/>
</dbReference>
<name>A0A7W7EY06_9SPHN</name>
<gene>
    <name evidence="3" type="ORF">GGR37_004194</name>
</gene>
<organism evidence="3 4">
    <name type="scientific">Novosphingobium taihuense</name>
    <dbReference type="NCBI Taxonomy" id="260085"/>
    <lineage>
        <taxon>Bacteria</taxon>
        <taxon>Pseudomonadati</taxon>
        <taxon>Pseudomonadota</taxon>
        <taxon>Alphaproteobacteria</taxon>
        <taxon>Sphingomonadales</taxon>
        <taxon>Sphingomonadaceae</taxon>
        <taxon>Novosphingobium</taxon>
    </lineage>
</organism>
<evidence type="ECO:0000256" key="1">
    <source>
        <dbReference type="ARBA" id="ARBA00006525"/>
    </source>
</evidence>
<feature type="domain" description="Smf/DprA SLOG" evidence="2">
    <location>
        <begin position="59"/>
        <end position="221"/>
    </location>
</feature>
<accession>A0A7W7EY06</accession>
<dbReference type="EMBL" id="JACHOA010000016">
    <property type="protein sequence ID" value="MBB4615890.1"/>
    <property type="molecule type" value="Genomic_DNA"/>
</dbReference>
<evidence type="ECO:0000259" key="2">
    <source>
        <dbReference type="Pfam" id="PF02481"/>
    </source>
</evidence>
<sequence length="251" mass="27347">MLQTVSGSEMSKRPRYIGPAGASETTLLSILSQSGRDKLEAKQLSFLDKAAAKSGASDLKIFFAGNFELTRRRSIAIIGTRNVSLEGRKRASRFARELVSHDVVVVSGLAAGVDTQALTTAIREGGDVIAVIGTPINNAYPAENSQLQEEIYSHHLLISQFPNGTRTFPSNFPARNRTMAALTDASVIIEASETSGTLHQAAECVRLGRWLGLAKSVVEDRRLSWPSKFLEYEKCVVLESTEGFLEKIYGK</sequence>
<dbReference type="Proteomes" id="UP000538566">
    <property type="component" value="Unassembled WGS sequence"/>
</dbReference>
<dbReference type="SUPFAM" id="SSF102405">
    <property type="entry name" value="MCP/YpsA-like"/>
    <property type="match status" value="1"/>
</dbReference>
<evidence type="ECO:0000313" key="3">
    <source>
        <dbReference type="EMBL" id="MBB4615890.1"/>
    </source>
</evidence>
<dbReference type="PANTHER" id="PTHR43022">
    <property type="entry name" value="PROTEIN SMF"/>
    <property type="match status" value="1"/>
</dbReference>